<evidence type="ECO:0000313" key="1">
    <source>
        <dbReference type="EMBL" id="RZT81328.1"/>
    </source>
</evidence>
<proteinExistence type="predicted"/>
<dbReference type="AlphaFoldDB" id="A0A4Q7UL79"/>
<protein>
    <submittedName>
        <fullName evidence="1">Uncharacterized protein</fullName>
    </submittedName>
</protein>
<accession>A0A4Q7UL79</accession>
<name>A0A4Q7UL79_9ACTN</name>
<keyword evidence="2" id="KW-1185">Reference proteome</keyword>
<evidence type="ECO:0000313" key="2">
    <source>
        <dbReference type="Proteomes" id="UP000293781"/>
    </source>
</evidence>
<gene>
    <name evidence="1" type="ORF">EV382_4604</name>
</gene>
<reference evidence="1 2" key="1">
    <citation type="submission" date="2019-02" db="EMBL/GenBank/DDBJ databases">
        <title>Sequencing the genomes of 1000 actinobacteria strains.</title>
        <authorList>
            <person name="Klenk H.-P."/>
        </authorList>
    </citation>
    <scope>NUCLEOTIDE SEQUENCE [LARGE SCALE GENOMIC DNA]</scope>
    <source>
        <strain evidence="1 2">DSM 45888</strain>
    </source>
</reference>
<sequence>MVSLADMPDPVALLHVPALSDAAGYAYAATVDAPVRLVFTVAAVRTGA</sequence>
<organism evidence="1 2">
    <name type="scientific">Micromonospora violae</name>
    <dbReference type="NCBI Taxonomy" id="1278207"/>
    <lineage>
        <taxon>Bacteria</taxon>
        <taxon>Bacillati</taxon>
        <taxon>Actinomycetota</taxon>
        <taxon>Actinomycetes</taxon>
        <taxon>Micromonosporales</taxon>
        <taxon>Micromonosporaceae</taxon>
        <taxon>Micromonospora</taxon>
    </lineage>
</organism>
<dbReference type="EMBL" id="SHKK01000001">
    <property type="protein sequence ID" value="RZT81328.1"/>
    <property type="molecule type" value="Genomic_DNA"/>
</dbReference>
<dbReference type="Proteomes" id="UP000293781">
    <property type="component" value="Unassembled WGS sequence"/>
</dbReference>
<comment type="caution">
    <text evidence="1">The sequence shown here is derived from an EMBL/GenBank/DDBJ whole genome shotgun (WGS) entry which is preliminary data.</text>
</comment>